<accession>A0ABT6CAD6</accession>
<gene>
    <name evidence="1" type="ORF">P4R38_14635</name>
</gene>
<sequence length="453" mass="47899">MSEDWAVRTSRPIALEQLHAALLPAIGGLRARMDATGQWVVVVDVDDRPRLWVSGPHGTADGRGSQLELCAAGHDGVPGYGSPVELVRRAATGIADRVGGTAERLSTASEPEDIDADGTLRRVLPDDCPGDALTDAVTVVVQSRPTVALTPWLMHQQQWCARSGRRLVVVTGTDSCLTPALSSMLRSTGGQWVVDTGNGLYDGHLGLTVTWDERDFTAGEDLRPEFTPRPEDTWAPLAHAETVHPYSDGLRIGNLTTGLYAAAGLSAPRAVGVVEPAETPYDPALLTEIAQHASPGPSRFVLAGMGTDGWLDVLPQPPGVVEQVEVTLDPRAEAFASAALAAFADQVLEAGAEIAVLGYRRSTGGRQVPSRQTGPTVPAVAVFARRRFPTLNDAGALRLAGRPGRLVETPVPALVVEYAATPGRPGSEDAGESLLRLIDGLSLHDTYLQNAQE</sequence>
<name>A0ABT6CAD6_9MICO</name>
<evidence type="ECO:0000313" key="1">
    <source>
        <dbReference type="EMBL" id="MDF8265483.1"/>
    </source>
</evidence>
<dbReference type="EMBL" id="JAROAV010000036">
    <property type="protein sequence ID" value="MDF8265483.1"/>
    <property type="molecule type" value="Genomic_DNA"/>
</dbReference>
<comment type="caution">
    <text evidence="1">The sequence shown here is derived from an EMBL/GenBank/DDBJ whole genome shotgun (WGS) entry which is preliminary data.</text>
</comment>
<reference evidence="1 2" key="1">
    <citation type="submission" date="2023-03" db="EMBL/GenBank/DDBJ databases">
        <title>YIM 133296 draft genome.</title>
        <authorList>
            <person name="Xiong L."/>
        </authorList>
    </citation>
    <scope>NUCLEOTIDE SEQUENCE [LARGE SCALE GENOMIC DNA]</scope>
    <source>
        <strain evidence="1 2">YIM 133296</strain>
    </source>
</reference>
<keyword evidence="2" id="KW-1185">Reference proteome</keyword>
<evidence type="ECO:0000313" key="2">
    <source>
        <dbReference type="Proteomes" id="UP001528912"/>
    </source>
</evidence>
<dbReference type="Pfam" id="PF19674">
    <property type="entry name" value="DUF6177"/>
    <property type="match status" value="1"/>
</dbReference>
<dbReference type="Proteomes" id="UP001528912">
    <property type="component" value="Unassembled WGS sequence"/>
</dbReference>
<protein>
    <submittedName>
        <fullName evidence="1">DUF6177 family protein</fullName>
    </submittedName>
</protein>
<proteinExistence type="predicted"/>
<organism evidence="1 2">
    <name type="scientific">Luteipulveratus flavus</name>
    <dbReference type="NCBI Taxonomy" id="3031728"/>
    <lineage>
        <taxon>Bacteria</taxon>
        <taxon>Bacillati</taxon>
        <taxon>Actinomycetota</taxon>
        <taxon>Actinomycetes</taxon>
        <taxon>Micrococcales</taxon>
        <taxon>Dermacoccaceae</taxon>
        <taxon>Luteipulveratus</taxon>
    </lineage>
</organism>
<dbReference type="InterPro" id="IPR046175">
    <property type="entry name" value="DUF6177"/>
</dbReference>
<dbReference type="RefSeq" id="WP_277192809.1">
    <property type="nucleotide sequence ID" value="NZ_JAROAV010000036.1"/>
</dbReference>